<dbReference type="GO" id="GO:0016301">
    <property type="term" value="F:kinase activity"/>
    <property type="evidence" value="ECO:0007669"/>
    <property type="project" value="UniProtKB-KW"/>
</dbReference>
<dbReference type="EMBL" id="BMEX01000042">
    <property type="protein sequence ID" value="GGA59239.1"/>
    <property type="molecule type" value="Genomic_DNA"/>
</dbReference>
<feature type="transmembrane region" description="Helical" evidence="14">
    <location>
        <begin position="157"/>
        <end position="182"/>
    </location>
</feature>
<evidence type="ECO:0000259" key="16">
    <source>
        <dbReference type="PROSITE" id="PS50885"/>
    </source>
</evidence>
<dbReference type="PRINTS" id="PR00344">
    <property type="entry name" value="BCTRLSENSOR"/>
</dbReference>
<dbReference type="InterPro" id="IPR003660">
    <property type="entry name" value="HAMP_dom"/>
</dbReference>
<keyword evidence="12" id="KW-0902">Two-component regulatory system</keyword>
<dbReference type="InterPro" id="IPR036890">
    <property type="entry name" value="HATPase_C_sf"/>
</dbReference>
<organism evidence="17 18">
    <name type="scientific">Kroppenstedtia guangzhouensis</name>
    <dbReference type="NCBI Taxonomy" id="1274356"/>
    <lineage>
        <taxon>Bacteria</taxon>
        <taxon>Bacillati</taxon>
        <taxon>Bacillota</taxon>
        <taxon>Bacilli</taxon>
        <taxon>Bacillales</taxon>
        <taxon>Thermoactinomycetaceae</taxon>
        <taxon>Kroppenstedtia</taxon>
    </lineage>
</organism>
<evidence type="ECO:0000313" key="17">
    <source>
        <dbReference type="EMBL" id="GGA59239.1"/>
    </source>
</evidence>
<protein>
    <recommendedName>
        <fullName evidence="3">histidine kinase</fullName>
        <ecNumber evidence="3">2.7.13.3</ecNumber>
    </recommendedName>
</protein>
<dbReference type="InterPro" id="IPR036097">
    <property type="entry name" value="HisK_dim/P_sf"/>
</dbReference>
<evidence type="ECO:0000256" key="5">
    <source>
        <dbReference type="ARBA" id="ARBA00022553"/>
    </source>
</evidence>
<dbReference type="Pfam" id="PF00672">
    <property type="entry name" value="HAMP"/>
    <property type="match status" value="1"/>
</dbReference>
<dbReference type="SMART" id="SM00387">
    <property type="entry name" value="HATPase_c"/>
    <property type="match status" value="1"/>
</dbReference>
<sequence length="455" mass="51738">MKLSTKIQLFSTAMLLLLLLGVNAGIYLLFRAQVTESEVERMEGKAESIVRAINASGVGREKGSATQLLRAYLPESGMIRVVNDRATTLLTVTEQPELVEEISPAFRNRQDHRFFNRGNGMYITASYPLIWENGQVVTLEITESVHLLERNLQILRWVLFLATLIVLAPTIMGGILLSRLILRPIHSLIQTMESNRRQGTFQRLEIKQRSKDELYQMAVTYNRMMDWMEESFHKQLQFVSDASHELKTPLTVIESYANLLKRWGSQKPDVRDEAIEAIHSEAKRMRELTHQMLDLARDDTHELLNLTSVNLGEICRETVRSLVRVAGRSIQVSSEDDVQAQGDPEKLKQLLFILLDNALKYSEDEVFVRVTSFDGGARVQVEDQGKGIPEEDQERVFERFYRVEKARSRETGGSGLGLSIAKRIVEAHRGCLSLESEMGRGTVVTVRLPSPDREK</sequence>
<accession>A0ABQ1H6H2</accession>
<dbReference type="RefSeq" id="WP_188433858.1">
    <property type="nucleotide sequence ID" value="NZ_BMEX01000042.1"/>
</dbReference>
<evidence type="ECO:0000256" key="9">
    <source>
        <dbReference type="ARBA" id="ARBA00022777"/>
    </source>
</evidence>
<dbReference type="SMART" id="SM00304">
    <property type="entry name" value="HAMP"/>
    <property type="match status" value="1"/>
</dbReference>
<dbReference type="InterPro" id="IPR003594">
    <property type="entry name" value="HATPase_dom"/>
</dbReference>
<evidence type="ECO:0000313" key="18">
    <source>
        <dbReference type="Proteomes" id="UP000617979"/>
    </source>
</evidence>
<evidence type="ECO:0000256" key="4">
    <source>
        <dbReference type="ARBA" id="ARBA00022475"/>
    </source>
</evidence>
<dbReference type="Pfam" id="PF00512">
    <property type="entry name" value="HisKA"/>
    <property type="match status" value="1"/>
</dbReference>
<comment type="catalytic activity">
    <reaction evidence="1">
        <text>ATP + protein L-histidine = ADP + protein N-phospho-L-histidine.</text>
        <dbReference type="EC" id="2.7.13.3"/>
    </reaction>
</comment>
<dbReference type="Gene3D" id="1.10.287.130">
    <property type="match status" value="1"/>
</dbReference>
<evidence type="ECO:0000256" key="14">
    <source>
        <dbReference type="SAM" id="Phobius"/>
    </source>
</evidence>
<dbReference type="InterPro" id="IPR005467">
    <property type="entry name" value="His_kinase_dom"/>
</dbReference>
<evidence type="ECO:0000256" key="6">
    <source>
        <dbReference type="ARBA" id="ARBA00022679"/>
    </source>
</evidence>
<comment type="caution">
    <text evidence="17">The sequence shown here is derived from an EMBL/GenBank/DDBJ whole genome shotgun (WGS) entry which is preliminary data.</text>
</comment>
<keyword evidence="11 14" id="KW-1133">Transmembrane helix</keyword>
<keyword evidence="18" id="KW-1185">Reference proteome</keyword>
<dbReference type="PROSITE" id="PS50885">
    <property type="entry name" value="HAMP"/>
    <property type="match status" value="1"/>
</dbReference>
<dbReference type="Gene3D" id="3.30.565.10">
    <property type="entry name" value="Histidine kinase-like ATPase, C-terminal domain"/>
    <property type="match status" value="1"/>
</dbReference>
<dbReference type="SUPFAM" id="SSF47384">
    <property type="entry name" value="Homodimeric domain of signal transducing histidine kinase"/>
    <property type="match status" value="1"/>
</dbReference>
<evidence type="ECO:0000256" key="10">
    <source>
        <dbReference type="ARBA" id="ARBA00022840"/>
    </source>
</evidence>
<proteinExistence type="predicted"/>
<dbReference type="EC" id="2.7.13.3" evidence="3"/>
<feature type="domain" description="Histidine kinase" evidence="15">
    <location>
        <begin position="241"/>
        <end position="452"/>
    </location>
</feature>
<evidence type="ECO:0000256" key="8">
    <source>
        <dbReference type="ARBA" id="ARBA00022741"/>
    </source>
</evidence>
<keyword evidence="13 14" id="KW-0472">Membrane</keyword>
<dbReference type="InterPro" id="IPR003661">
    <property type="entry name" value="HisK_dim/P_dom"/>
</dbReference>
<gene>
    <name evidence="17" type="primary">ykoH</name>
    <name evidence="17" type="ORF">GCM10007416_35440</name>
</gene>
<keyword evidence="10" id="KW-0067">ATP-binding</keyword>
<evidence type="ECO:0000256" key="13">
    <source>
        <dbReference type="ARBA" id="ARBA00023136"/>
    </source>
</evidence>
<evidence type="ECO:0000256" key="12">
    <source>
        <dbReference type="ARBA" id="ARBA00023012"/>
    </source>
</evidence>
<feature type="domain" description="HAMP" evidence="16">
    <location>
        <begin position="179"/>
        <end position="233"/>
    </location>
</feature>
<dbReference type="Pfam" id="PF02518">
    <property type="entry name" value="HATPase_c"/>
    <property type="match status" value="1"/>
</dbReference>
<dbReference type="SUPFAM" id="SSF55874">
    <property type="entry name" value="ATPase domain of HSP90 chaperone/DNA topoisomerase II/histidine kinase"/>
    <property type="match status" value="1"/>
</dbReference>
<evidence type="ECO:0000256" key="2">
    <source>
        <dbReference type="ARBA" id="ARBA00004651"/>
    </source>
</evidence>
<dbReference type="CDD" id="cd06225">
    <property type="entry name" value="HAMP"/>
    <property type="match status" value="1"/>
</dbReference>
<dbReference type="SMART" id="SM00388">
    <property type="entry name" value="HisKA"/>
    <property type="match status" value="1"/>
</dbReference>
<dbReference type="PANTHER" id="PTHR45436:SF5">
    <property type="entry name" value="SENSOR HISTIDINE KINASE TRCS"/>
    <property type="match status" value="1"/>
</dbReference>
<dbReference type="Gene3D" id="6.10.340.10">
    <property type="match status" value="1"/>
</dbReference>
<reference evidence="18" key="1">
    <citation type="journal article" date="2019" name="Int. J. Syst. Evol. Microbiol.">
        <title>The Global Catalogue of Microorganisms (GCM) 10K type strain sequencing project: providing services to taxonomists for standard genome sequencing and annotation.</title>
        <authorList>
            <consortium name="The Broad Institute Genomics Platform"/>
            <consortium name="The Broad Institute Genome Sequencing Center for Infectious Disease"/>
            <person name="Wu L."/>
            <person name="Ma J."/>
        </authorList>
    </citation>
    <scope>NUCLEOTIDE SEQUENCE [LARGE SCALE GENOMIC DNA]</scope>
    <source>
        <strain evidence="18">CGMCC 1.12404</strain>
    </source>
</reference>
<keyword evidence="6" id="KW-0808">Transferase</keyword>
<keyword evidence="4" id="KW-1003">Cell membrane</keyword>
<keyword evidence="5" id="KW-0597">Phosphoprotein</keyword>
<dbReference type="CDD" id="cd00082">
    <property type="entry name" value="HisKA"/>
    <property type="match status" value="1"/>
</dbReference>
<name>A0ABQ1H6H2_9BACL</name>
<dbReference type="PROSITE" id="PS50109">
    <property type="entry name" value="HIS_KIN"/>
    <property type="match status" value="1"/>
</dbReference>
<evidence type="ECO:0000256" key="1">
    <source>
        <dbReference type="ARBA" id="ARBA00000085"/>
    </source>
</evidence>
<keyword evidence="7 14" id="KW-0812">Transmembrane</keyword>
<dbReference type="Proteomes" id="UP000617979">
    <property type="component" value="Unassembled WGS sequence"/>
</dbReference>
<evidence type="ECO:0000256" key="11">
    <source>
        <dbReference type="ARBA" id="ARBA00022989"/>
    </source>
</evidence>
<keyword evidence="8" id="KW-0547">Nucleotide-binding</keyword>
<dbReference type="InterPro" id="IPR050428">
    <property type="entry name" value="TCS_sensor_his_kinase"/>
</dbReference>
<evidence type="ECO:0000256" key="3">
    <source>
        <dbReference type="ARBA" id="ARBA00012438"/>
    </source>
</evidence>
<dbReference type="InterPro" id="IPR004358">
    <property type="entry name" value="Sig_transdc_His_kin-like_C"/>
</dbReference>
<comment type="subcellular location">
    <subcellularLocation>
        <location evidence="2">Cell membrane</location>
        <topology evidence="2">Multi-pass membrane protein</topology>
    </subcellularLocation>
</comment>
<evidence type="ECO:0000259" key="15">
    <source>
        <dbReference type="PROSITE" id="PS50109"/>
    </source>
</evidence>
<dbReference type="PANTHER" id="PTHR45436">
    <property type="entry name" value="SENSOR HISTIDINE KINASE YKOH"/>
    <property type="match status" value="1"/>
</dbReference>
<dbReference type="CDD" id="cd00075">
    <property type="entry name" value="HATPase"/>
    <property type="match status" value="1"/>
</dbReference>
<evidence type="ECO:0000256" key="7">
    <source>
        <dbReference type="ARBA" id="ARBA00022692"/>
    </source>
</evidence>
<keyword evidence="9 17" id="KW-0418">Kinase</keyword>